<keyword evidence="3" id="KW-0677">Repeat</keyword>
<dbReference type="Pfam" id="PF16879">
    <property type="entry name" value="Sin3a_C"/>
    <property type="match status" value="1"/>
</dbReference>
<dbReference type="SMART" id="SM00761">
    <property type="entry name" value="HDAC_interact"/>
    <property type="match status" value="1"/>
</dbReference>
<evidence type="ECO:0000313" key="11">
    <source>
        <dbReference type="Proteomes" id="UP001346149"/>
    </source>
</evidence>
<evidence type="ECO:0000256" key="8">
    <source>
        <dbReference type="SAM" id="MobiDB-lite"/>
    </source>
</evidence>
<feature type="compositionally biased region" description="Basic and acidic residues" evidence="8">
    <location>
        <begin position="878"/>
        <end position="892"/>
    </location>
</feature>
<evidence type="ECO:0000256" key="3">
    <source>
        <dbReference type="ARBA" id="ARBA00022737"/>
    </source>
</evidence>
<feature type="region of interest" description="Disordered" evidence="8">
    <location>
        <begin position="220"/>
        <end position="309"/>
    </location>
</feature>
<dbReference type="InterPro" id="IPR013194">
    <property type="entry name" value="HDAC_interact_dom"/>
</dbReference>
<feature type="compositionally biased region" description="Basic and acidic residues" evidence="8">
    <location>
        <begin position="988"/>
        <end position="1002"/>
    </location>
</feature>
<keyword evidence="11" id="KW-1185">Reference proteome</keyword>
<feature type="compositionally biased region" description="Basic and acidic residues" evidence="8">
    <location>
        <begin position="926"/>
        <end position="940"/>
    </location>
</feature>
<dbReference type="FunFam" id="1.20.1160.11:FF:000003">
    <property type="entry name" value="Paired amphipathic helix SIN3-like protein"/>
    <property type="match status" value="1"/>
</dbReference>
<organism evidence="10 11">
    <name type="scientific">Trapa natans</name>
    <name type="common">Water chestnut</name>
    <dbReference type="NCBI Taxonomy" id="22666"/>
    <lineage>
        <taxon>Eukaryota</taxon>
        <taxon>Viridiplantae</taxon>
        <taxon>Streptophyta</taxon>
        <taxon>Embryophyta</taxon>
        <taxon>Tracheophyta</taxon>
        <taxon>Spermatophyta</taxon>
        <taxon>Magnoliopsida</taxon>
        <taxon>eudicotyledons</taxon>
        <taxon>Gunneridae</taxon>
        <taxon>Pentapetalae</taxon>
        <taxon>rosids</taxon>
        <taxon>malvids</taxon>
        <taxon>Myrtales</taxon>
        <taxon>Lythraceae</taxon>
        <taxon>Trapa</taxon>
    </lineage>
</organism>
<evidence type="ECO:0000256" key="2">
    <source>
        <dbReference type="ARBA" id="ARBA00022491"/>
    </source>
</evidence>
<feature type="region of interest" description="Disordered" evidence="8">
    <location>
        <begin position="926"/>
        <end position="1005"/>
    </location>
</feature>
<protein>
    <recommendedName>
        <fullName evidence="9">Histone deacetylase interacting domain-containing protein</fullName>
    </recommendedName>
</protein>
<feature type="region of interest" description="Disordered" evidence="8">
    <location>
        <begin position="21"/>
        <end position="50"/>
    </location>
</feature>
<sequence>MKRFRDDEYPCPQFKRCFGSSRYDQSQVSEGGADSGEGAGDGNGGDDASQKLTTHDAMAYLKAVKEMFQDQREKYDMFLEVMKDFKAKRTDTVGVIARVKELFTGHDNLILGFNTFLPKGYEITLDEDESPTKKSVEFHEAINFVNKIRRRFQNDGHTYKSFLDILNMYRKEHKDINEVYTEVTALLGDHPDLLGEFRRFLPVSSATNVTHNVIYNRNSSQISGERNSAKLASRPMHMDKHRNRTHRIAGYDRDPSLDRPNDSDDKALLKVQKDQRKHTNKDSSCNKRNVEGEDREPEHEHRDFCSHRVQEKRRHTRKVEGFRERPDLPFDDQKDAVNGLYSEGVLFCEKVKEKLCSADDYQAFLKLLDIYSNGIIKRNDLQILVTDLLGKRADLTNEFNEFLERCENIDGFLAGVMNKKSFSNNSHLHKSSKVDRKHESEGKKDMIRSDYLLKSIQELDLSDCQRCTPSYRLLPDDYPIPSASQRSELGAQVLNDHWVSVTSGSEDYSFKHMRRNQYEESLFRCEDDRFELDMLIESVISTCKRVEELLNCSNENKSNFEIPFRVEIHFNALYLRCIERLYGDHGLDVMDILRKNPNVALPVILTRLKQKREEWTKCRSDFNKVWADVYAKNHYKSLDHRSFYFKQQDFKNLSAKSLIAEIKEMNEKHHKEDDLLKAIASRSRSVCFAQLEFSYSDKGIHEDLYKIFQYSCEEVCSTKEQLNKVLRLWTSFLEPLLGIPSRTHDKGIIEVGNVSHGMVYSSTLVGKNENRGSPDVTITSSNLKQLKSENDRDQNLSKLLINGDISVTERTSTEFGHASKDVTSSNAHFREKELKVCSITPAELNVPPVAVKNSNVDTTNEISLLAAKPSLVGKSLETSHKNNNEVDGKNDKSAAPSKAEKEEGELSPMGEFEENFMDCKEDNVKSMLDSEHEQENRSTNEDGGGGNGAEADDEDSQNLSDRGGEVSGSDMCSHDDEEEEEEVDCDEAETRAESEGELDGHCGMENGIILPLPDRHLSLAKPLSKRIQADQLDGKRDLSSIFYANDDFYVLLRLYQTFYERILSAKTNLGGTGKPRNSEETSYLDPYNRFMKALYNLLHGTIDNSKFEDECRAIIGNQSYILFTLDKLIYKLVKQLQLVATDEMDSKLLQLYEYEKGRKHKFIDSVYYENVRMFLHEENIYRMKFSMDPPRLSIQLMDNVRENPDVFAVSVEPNFGAYLLNDFLRSSPSGNEPTNIFLRRNKKIYSLMDENSATCSALEEVHLFNGLEYKINCISKKISYVFDTEDFFFRPRRKRRHIYQEREALVSKPTKS</sequence>
<feature type="compositionally biased region" description="Basic and acidic residues" evidence="8">
    <location>
        <begin position="280"/>
        <end position="309"/>
    </location>
</feature>
<comment type="caution">
    <text evidence="10">The sequence shown here is derived from an EMBL/GenBank/DDBJ whole genome shotgun (WGS) entry which is preliminary data.</text>
</comment>
<dbReference type="Pfam" id="PF02671">
    <property type="entry name" value="PAH"/>
    <property type="match status" value="3"/>
</dbReference>
<feature type="compositionally biased region" description="Gly residues" evidence="8">
    <location>
        <begin position="33"/>
        <end position="45"/>
    </location>
</feature>
<comment type="subcellular location">
    <subcellularLocation>
        <location evidence="1 7">Nucleus</location>
    </subcellularLocation>
</comment>
<evidence type="ECO:0000259" key="9">
    <source>
        <dbReference type="SMART" id="SM00761"/>
    </source>
</evidence>
<dbReference type="FunFam" id="1.20.1160.11:FF:000001">
    <property type="entry name" value="Paired amphipathic helix protein Sin3"/>
    <property type="match status" value="1"/>
</dbReference>
<evidence type="ECO:0000313" key="10">
    <source>
        <dbReference type="EMBL" id="KAK4771759.1"/>
    </source>
</evidence>
<dbReference type="Proteomes" id="UP001346149">
    <property type="component" value="Unassembled WGS sequence"/>
</dbReference>
<dbReference type="Gene3D" id="1.20.1160.11">
    <property type="entry name" value="Paired amphipathic helix"/>
    <property type="match status" value="3"/>
</dbReference>
<feature type="compositionally biased region" description="Basic and acidic residues" evidence="8">
    <location>
        <begin position="249"/>
        <end position="274"/>
    </location>
</feature>
<dbReference type="InterPro" id="IPR031693">
    <property type="entry name" value="Sin3_C"/>
</dbReference>
<evidence type="ECO:0000256" key="7">
    <source>
        <dbReference type="PROSITE-ProRule" id="PRU00810"/>
    </source>
</evidence>
<dbReference type="GO" id="GO:0000122">
    <property type="term" value="P:negative regulation of transcription by RNA polymerase II"/>
    <property type="evidence" value="ECO:0007669"/>
    <property type="project" value="TreeGrafter"/>
</dbReference>
<evidence type="ECO:0000256" key="1">
    <source>
        <dbReference type="ARBA" id="ARBA00004123"/>
    </source>
</evidence>
<dbReference type="InterPro" id="IPR036600">
    <property type="entry name" value="PAH_sf"/>
</dbReference>
<name>A0AAN7KSJ3_TRANT</name>
<dbReference type="EMBL" id="JAXQNO010000020">
    <property type="protein sequence ID" value="KAK4771759.1"/>
    <property type="molecule type" value="Genomic_DNA"/>
</dbReference>
<dbReference type="PANTHER" id="PTHR12346">
    <property type="entry name" value="SIN3B-RELATED"/>
    <property type="match status" value="1"/>
</dbReference>
<dbReference type="Pfam" id="PF08295">
    <property type="entry name" value="Sin3_corepress"/>
    <property type="match status" value="1"/>
</dbReference>
<feature type="domain" description="Histone deacetylase interacting" evidence="9">
    <location>
        <begin position="463"/>
        <end position="563"/>
    </location>
</feature>
<feature type="region of interest" description="Disordered" evidence="8">
    <location>
        <begin position="878"/>
        <end position="914"/>
    </location>
</feature>
<dbReference type="InterPro" id="IPR039774">
    <property type="entry name" value="Sin3-like"/>
</dbReference>
<feature type="compositionally biased region" description="Acidic residues" evidence="8">
    <location>
        <begin position="975"/>
        <end position="987"/>
    </location>
</feature>
<dbReference type="InterPro" id="IPR003822">
    <property type="entry name" value="PAH"/>
</dbReference>
<dbReference type="GO" id="GO:0000785">
    <property type="term" value="C:chromatin"/>
    <property type="evidence" value="ECO:0007669"/>
    <property type="project" value="TreeGrafter"/>
</dbReference>
<evidence type="ECO:0000256" key="5">
    <source>
        <dbReference type="ARBA" id="ARBA00023163"/>
    </source>
</evidence>
<keyword evidence="2" id="KW-0678">Repressor</keyword>
<evidence type="ECO:0000256" key="4">
    <source>
        <dbReference type="ARBA" id="ARBA00023015"/>
    </source>
</evidence>
<reference evidence="10 11" key="1">
    <citation type="journal article" date="2023" name="Hortic Res">
        <title>Pangenome of water caltrop reveals structural variations and asymmetric subgenome divergence after allopolyploidization.</title>
        <authorList>
            <person name="Zhang X."/>
            <person name="Chen Y."/>
            <person name="Wang L."/>
            <person name="Yuan Y."/>
            <person name="Fang M."/>
            <person name="Shi L."/>
            <person name="Lu R."/>
            <person name="Comes H.P."/>
            <person name="Ma Y."/>
            <person name="Chen Y."/>
            <person name="Huang G."/>
            <person name="Zhou Y."/>
            <person name="Zheng Z."/>
            <person name="Qiu Y."/>
        </authorList>
    </citation>
    <scope>NUCLEOTIDE SEQUENCE [LARGE SCALE GENOMIC DNA]</scope>
    <source>
        <strain evidence="10">F231</strain>
    </source>
</reference>
<keyword evidence="4" id="KW-0805">Transcription regulation</keyword>
<accession>A0AAN7KSJ3</accession>
<dbReference type="GO" id="GO:0000118">
    <property type="term" value="C:histone deacetylase complex"/>
    <property type="evidence" value="ECO:0007669"/>
    <property type="project" value="TreeGrafter"/>
</dbReference>
<evidence type="ECO:0000256" key="6">
    <source>
        <dbReference type="ARBA" id="ARBA00023242"/>
    </source>
</evidence>
<gene>
    <name evidence="10" type="ORF">SAY86_013534</name>
</gene>
<dbReference type="PROSITE" id="PS51477">
    <property type="entry name" value="PAH"/>
    <property type="match status" value="3"/>
</dbReference>
<keyword evidence="5" id="KW-0804">Transcription</keyword>
<dbReference type="PANTHER" id="PTHR12346:SF8">
    <property type="entry name" value="PAIRED AMPHIPATHIC HELIX PROTEIN SIN3-LIKE 2"/>
    <property type="match status" value="1"/>
</dbReference>
<dbReference type="SUPFAM" id="SSF47762">
    <property type="entry name" value="PAH2 domain"/>
    <property type="match status" value="3"/>
</dbReference>
<proteinExistence type="predicted"/>
<dbReference type="FunFam" id="1.20.1160.11:FF:000002">
    <property type="entry name" value="Paired amphipathic helix protein SIN3"/>
    <property type="match status" value="1"/>
</dbReference>
<dbReference type="GO" id="GO:0003714">
    <property type="term" value="F:transcription corepressor activity"/>
    <property type="evidence" value="ECO:0007669"/>
    <property type="project" value="InterPro"/>
</dbReference>
<keyword evidence="6 7" id="KW-0539">Nucleus</keyword>